<keyword evidence="10 14" id="KW-1133">Transmembrane helix</keyword>
<comment type="caution">
    <text evidence="16">The sequence shown here is derived from an EMBL/GenBank/DDBJ whole genome shotgun (WGS) entry which is preliminary data.</text>
</comment>
<keyword evidence="7" id="KW-0732">Signal</keyword>
<dbReference type="Gene3D" id="3.90.470.10">
    <property type="entry name" value="Ribosomal protein L22/L17"/>
    <property type="match status" value="1"/>
</dbReference>
<organism evidence="16 17">
    <name type="scientific">Mycena citricolor</name>
    <dbReference type="NCBI Taxonomy" id="2018698"/>
    <lineage>
        <taxon>Eukaryota</taxon>
        <taxon>Fungi</taxon>
        <taxon>Dikarya</taxon>
        <taxon>Basidiomycota</taxon>
        <taxon>Agaricomycotina</taxon>
        <taxon>Agaricomycetes</taxon>
        <taxon>Agaricomycetidae</taxon>
        <taxon>Agaricales</taxon>
        <taxon>Marasmiineae</taxon>
        <taxon>Mycenaceae</taxon>
        <taxon>Mycena</taxon>
    </lineage>
</organism>
<evidence type="ECO:0000256" key="1">
    <source>
        <dbReference type="ARBA" id="ARBA00002791"/>
    </source>
</evidence>
<dbReference type="InterPro" id="IPR001063">
    <property type="entry name" value="Ribosomal_uL22"/>
</dbReference>
<name>A0AAD2HID7_9AGAR</name>
<sequence>MRAVLMTSWIWIGDPLTRLTGAFLSFAATVAESYKISSSFHSSPALGSGSRLRHDDSLPRSGHHSRVFSNHDDATPSCGDFKLRPASPFYLSAERDGWGSERAESSGRNLFRDEEHRQRGDLSGSEPPPLFAIDTPTATYMWPPLKPASQMTSGPILVSDPRRSMADSGGTSAKRQSSPAYLESTDPTSSDIGPPPKQERWDLLAQSPPLASSSHQEPPTIGSSPEPTGFPSQGWQKHAVCLDGHNAFHCVWITPRGQCGYTSKKQLVKRHIETTHLKIKGLQRYIAVLIVVSGTNTRLELLREYRKLDDSIIVRLNRETAMARDQERLSGRARETVQDRACLNLWQELVSNWKRRRQLIDYCVDVVDQSKNEKQSAALNEENPRMRRAVEAAAFADQVTVHGELSVDTIVRQRSLQAGPSRHGISGAIGTRRSASRFNPLAWAQRTFLPAPKVQPGQKDTSLAKPEDSPSIFAQVAPVQTEQVTAPSTPTPEVKATAPAPAIAAAKSVRRAAAPNNSRYETVFHKQSTDPFVISHRKLNKLGRQISGQPIDYAILQMQFSNKRASVKIQELLANAKQRAVQKRKMDAPTLVVAEAWVSKRSKRSKKMVAQGRGHRGTRIKPSSSLTIVLKEGKTVEQQKVEARKRKLARIVSASVTPVRADSFENTAVVRTIELGGSLVQVVTTYAVKSLEAGSQVYTIAFDDSEMEKTSWLEARIKGQTNPLPVTSRGVDATSGLHSIDITLPKAPAVDSTVSLVVETIQTHATYPWPERAGQTEQQALKYKTNLFVLSPYRTELQRTKVKTTSPTIHSYTTPKNIDSFTKDQAVTKSGSTVTYGPYRGIAPSANDEFIANYQQPIYVHYNYDYPVAEVLELKRSAEISHWGANLNIEDKIHLYNAGPKLKGHFSRLDHQLNSFYKRSSPHVIPGLTLHLPAGIHDVYFYDLNGNVSTSRLRAAPSVPKNSLANQYSLLEMKPRYPIMGGWNYSFTLGWDSPLADSASYDAASGKYIVQVPIFTTIPATVMNDVEITIILPEGAVDVDFASPFAPISSQTTTHVTYLDTVGRPAIALRYKNLTEKHAQHIYVSYRVPFSAHLKKPLAVAVAFFSVFAFALVTRRVDLRIHKK</sequence>
<feature type="compositionally biased region" description="Polar residues" evidence="15">
    <location>
        <begin position="215"/>
        <end position="232"/>
    </location>
</feature>
<dbReference type="InterPro" id="IPR036394">
    <property type="entry name" value="Ribosomal_uL22_sf"/>
</dbReference>
<keyword evidence="8 14" id="KW-0256">Endoplasmic reticulum</keyword>
<accession>A0AAD2HID7</accession>
<dbReference type="GO" id="GO:0003735">
    <property type="term" value="F:structural constituent of ribosome"/>
    <property type="evidence" value="ECO:0007669"/>
    <property type="project" value="InterPro"/>
</dbReference>
<dbReference type="Proteomes" id="UP001295794">
    <property type="component" value="Unassembled WGS sequence"/>
</dbReference>
<comment type="similarity">
    <text evidence="4 14">Belongs to the OST1 family.</text>
</comment>
<dbReference type="GO" id="GO:0008250">
    <property type="term" value="C:oligosaccharyltransferase complex"/>
    <property type="evidence" value="ECO:0007669"/>
    <property type="project" value="UniProtKB-UniRule"/>
</dbReference>
<gene>
    <name evidence="16" type="ORF">MYCIT1_LOCUS23386</name>
</gene>
<evidence type="ECO:0000256" key="10">
    <source>
        <dbReference type="ARBA" id="ARBA00022989"/>
    </source>
</evidence>
<proteinExistence type="inferred from homology"/>
<feature type="region of interest" description="Disordered" evidence="15">
    <location>
        <begin position="96"/>
        <end position="232"/>
    </location>
</feature>
<dbReference type="Pfam" id="PF04597">
    <property type="entry name" value="Ribophorin_I"/>
    <property type="match status" value="1"/>
</dbReference>
<dbReference type="Pfam" id="PF00237">
    <property type="entry name" value="Ribosomal_L22"/>
    <property type="match status" value="1"/>
</dbReference>
<keyword evidence="11 14" id="KW-0472">Membrane</keyword>
<evidence type="ECO:0000313" key="17">
    <source>
        <dbReference type="Proteomes" id="UP001295794"/>
    </source>
</evidence>
<evidence type="ECO:0000256" key="8">
    <source>
        <dbReference type="ARBA" id="ARBA00022824"/>
    </source>
</evidence>
<evidence type="ECO:0000256" key="14">
    <source>
        <dbReference type="RuleBase" id="RU361143"/>
    </source>
</evidence>
<dbReference type="InterPro" id="IPR007676">
    <property type="entry name" value="Ribophorin_I"/>
</dbReference>
<evidence type="ECO:0000256" key="5">
    <source>
        <dbReference type="ARBA" id="ARBA00009451"/>
    </source>
</evidence>
<keyword evidence="17" id="KW-1185">Reference proteome</keyword>
<feature type="compositionally biased region" description="Basic and acidic residues" evidence="15">
    <location>
        <begin position="96"/>
        <end position="120"/>
    </location>
</feature>
<dbReference type="GO" id="GO:0006412">
    <property type="term" value="P:translation"/>
    <property type="evidence" value="ECO:0007669"/>
    <property type="project" value="InterPro"/>
</dbReference>
<feature type="compositionally biased region" description="Low complexity" evidence="15">
    <location>
        <begin position="203"/>
        <end position="214"/>
    </location>
</feature>
<feature type="transmembrane region" description="Helical" evidence="14">
    <location>
        <begin position="1097"/>
        <end position="1114"/>
    </location>
</feature>
<dbReference type="GO" id="GO:0005840">
    <property type="term" value="C:ribosome"/>
    <property type="evidence" value="ECO:0007669"/>
    <property type="project" value="UniProtKB-KW"/>
</dbReference>
<dbReference type="EMBL" id="CAVNYO010000405">
    <property type="protein sequence ID" value="CAK5275554.1"/>
    <property type="molecule type" value="Genomic_DNA"/>
</dbReference>
<feature type="region of interest" description="Disordered" evidence="15">
    <location>
        <begin position="41"/>
        <end position="71"/>
    </location>
</feature>
<evidence type="ECO:0000256" key="3">
    <source>
        <dbReference type="ARBA" id="ARBA00004922"/>
    </source>
</evidence>
<keyword evidence="6 14" id="KW-0812">Transmembrane</keyword>
<comment type="similarity">
    <text evidence="5 13">Belongs to the universal ribosomal protein uL22 family.</text>
</comment>
<evidence type="ECO:0000256" key="7">
    <source>
        <dbReference type="ARBA" id="ARBA00022729"/>
    </source>
</evidence>
<comment type="subunit">
    <text evidence="14">Component of the oligosaccharyltransferase (OST) complex.</text>
</comment>
<dbReference type="InterPro" id="IPR019171">
    <property type="entry name" value="MIX23"/>
</dbReference>
<dbReference type="SUPFAM" id="SSF54843">
    <property type="entry name" value="Ribosomal protein L22"/>
    <property type="match status" value="1"/>
</dbReference>
<dbReference type="GO" id="GO:1990904">
    <property type="term" value="C:ribonucleoprotein complex"/>
    <property type="evidence" value="ECO:0007669"/>
    <property type="project" value="UniProtKB-KW"/>
</dbReference>
<comment type="function">
    <text evidence="1 14">Subunit of the oligosaccharyl transferase (OST) complex that catalyzes the initial transfer of a defined glycan (Glc(3)Man(9)GlcNAc(2) in eukaryotes) from the lipid carrier dolichol-pyrophosphate to an asparagine residue within an Asn-X-Ser/Thr consensus motif in nascent polypeptide chains, the first step in protein N-glycosylation. N-glycosylation occurs cotranslationally and the complex associates with the Sec61 complex at the channel-forming translocon complex that mediates protein translocation across the endoplasmic reticulum (ER). All subunits are required for a maximal enzyme activity.</text>
</comment>
<comment type="subcellular location">
    <subcellularLocation>
        <location evidence="2 14">Endoplasmic reticulum membrane</location>
        <topology evidence="2 14">Single-pass type I membrane protein</topology>
    </subcellularLocation>
</comment>
<evidence type="ECO:0000256" key="4">
    <source>
        <dbReference type="ARBA" id="ARBA00008905"/>
    </source>
</evidence>
<dbReference type="AlphaFoldDB" id="A0AAD2HID7"/>
<keyword evidence="12 13" id="KW-0687">Ribonucleoprotein</keyword>
<dbReference type="PANTHER" id="PTHR21049">
    <property type="entry name" value="RIBOPHORIN I"/>
    <property type="match status" value="1"/>
</dbReference>
<keyword evidence="9 13" id="KW-0689">Ribosomal protein</keyword>
<dbReference type="PANTHER" id="PTHR21049:SF0">
    <property type="entry name" value="DOLICHYL-DIPHOSPHOOLIGOSACCHARIDE--PROTEIN GLYCOSYLTRANSFERASE SUBUNIT 1"/>
    <property type="match status" value="1"/>
</dbReference>
<dbReference type="GO" id="GO:0005758">
    <property type="term" value="C:mitochondrial intermembrane space"/>
    <property type="evidence" value="ECO:0007669"/>
    <property type="project" value="InterPro"/>
</dbReference>
<dbReference type="Pfam" id="PF09774">
    <property type="entry name" value="MIX23"/>
    <property type="match status" value="1"/>
</dbReference>
<protein>
    <recommendedName>
        <fullName evidence="14">Dolichyl-diphosphooligosaccharide--protein glycosyltransferase subunit 1</fullName>
    </recommendedName>
</protein>
<evidence type="ECO:0000256" key="9">
    <source>
        <dbReference type="ARBA" id="ARBA00022980"/>
    </source>
</evidence>
<dbReference type="GO" id="GO:0018279">
    <property type="term" value="P:protein N-linked glycosylation via asparagine"/>
    <property type="evidence" value="ECO:0007669"/>
    <property type="project" value="TreeGrafter"/>
</dbReference>
<evidence type="ECO:0000256" key="11">
    <source>
        <dbReference type="ARBA" id="ARBA00023136"/>
    </source>
</evidence>
<evidence type="ECO:0000313" key="16">
    <source>
        <dbReference type="EMBL" id="CAK5275554.1"/>
    </source>
</evidence>
<evidence type="ECO:0000256" key="15">
    <source>
        <dbReference type="SAM" id="MobiDB-lite"/>
    </source>
</evidence>
<feature type="compositionally biased region" description="Polar residues" evidence="15">
    <location>
        <begin position="169"/>
        <end position="191"/>
    </location>
</feature>
<evidence type="ECO:0000256" key="12">
    <source>
        <dbReference type="ARBA" id="ARBA00023274"/>
    </source>
</evidence>
<evidence type="ECO:0000256" key="6">
    <source>
        <dbReference type="ARBA" id="ARBA00022692"/>
    </source>
</evidence>
<reference evidence="16" key="1">
    <citation type="submission" date="2023-11" db="EMBL/GenBank/DDBJ databases">
        <authorList>
            <person name="De Vega J J."/>
            <person name="De Vega J J."/>
        </authorList>
    </citation>
    <scope>NUCLEOTIDE SEQUENCE</scope>
</reference>
<evidence type="ECO:0000256" key="2">
    <source>
        <dbReference type="ARBA" id="ARBA00004115"/>
    </source>
</evidence>
<evidence type="ECO:0000256" key="13">
    <source>
        <dbReference type="RuleBase" id="RU004005"/>
    </source>
</evidence>
<comment type="pathway">
    <text evidence="3 14">Protein modification; protein glycosylation.</text>
</comment>